<evidence type="ECO:0000313" key="1">
    <source>
        <dbReference type="EMBL" id="KAL1500231.1"/>
    </source>
</evidence>
<dbReference type="Proteomes" id="UP001515480">
    <property type="component" value="Unassembled WGS sequence"/>
</dbReference>
<keyword evidence="2" id="KW-1185">Reference proteome</keyword>
<evidence type="ECO:0000313" key="2">
    <source>
        <dbReference type="Proteomes" id="UP001515480"/>
    </source>
</evidence>
<gene>
    <name evidence="1" type="ORF">AB1Y20_012899</name>
</gene>
<name>A0AB34IMS1_PRYPA</name>
<organism evidence="1 2">
    <name type="scientific">Prymnesium parvum</name>
    <name type="common">Toxic golden alga</name>
    <dbReference type="NCBI Taxonomy" id="97485"/>
    <lineage>
        <taxon>Eukaryota</taxon>
        <taxon>Haptista</taxon>
        <taxon>Haptophyta</taxon>
        <taxon>Prymnesiophyceae</taxon>
        <taxon>Prymnesiales</taxon>
        <taxon>Prymnesiaceae</taxon>
        <taxon>Prymnesium</taxon>
    </lineage>
</organism>
<dbReference type="AlphaFoldDB" id="A0AB34IMS1"/>
<dbReference type="EMBL" id="JBGBPQ010000023">
    <property type="protein sequence ID" value="KAL1500231.1"/>
    <property type="molecule type" value="Genomic_DNA"/>
</dbReference>
<accession>A0AB34IMS1</accession>
<comment type="caution">
    <text evidence="1">The sequence shown here is derived from an EMBL/GenBank/DDBJ whole genome shotgun (WGS) entry which is preliminary data.</text>
</comment>
<proteinExistence type="predicted"/>
<reference evidence="1 2" key="1">
    <citation type="journal article" date="2024" name="Science">
        <title>Giant polyketide synthase enzymes in the biosynthesis of giant marine polyether toxins.</title>
        <authorList>
            <person name="Fallon T.R."/>
            <person name="Shende V.V."/>
            <person name="Wierzbicki I.H."/>
            <person name="Pendleton A.L."/>
            <person name="Watervoot N.F."/>
            <person name="Auber R.P."/>
            <person name="Gonzalez D.J."/>
            <person name="Wisecaver J.H."/>
            <person name="Moore B.S."/>
        </authorList>
    </citation>
    <scope>NUCLEOTIDE SEQUENCE [LARGE SCALE GENOMIC DNA]</scope>
    <source>
        <strain evidence="1 2">12B1</strain>
    </source>
</reference>
<protein>
    <submittedName>
        <fullName evidence="1">Uncharacterized protein</fullName>
    </submittedName>
</protein>
<sequence>MFGRKNAYEQPAEAEAVEDVSKKLAADLRKNIRRLEACVPASKTWVANTDVVAHVANVALMEHRLPTKAADHTLWEGEQLTVRFVLEEGKLNLCLRLMHEFKRWSAERPSQSQWLETAAAECNLAPDALKQKLAVFEHSMGALIRCSLAHVEAAQTTDLSELTSLVHDVLVGTAAVVDAQNPVQIGDKAQEAVVLHYLASIFAHLEELDEDRVMPLVLQHELMPLVVTHLHKYASALSSESIEAGCRFLASALDTEAYMTRRSAFLPQDSILKLKQFGALFLDDLASTPETKKTLRPLLDAVARA</sequence>